<feature type="region of interest" description="Disordered" evidence="1">
    <location>
        <begin position="917"/>
        <end position="965"/>
    </location>
</feature>
<protein>
    <recommendedName>
        <fullName evidence="2">Protein kinase domain-containing protein</fullName>
    </recommendedName>
</protein>
<dbReference type="SUPFAM" id="SSF49478">
    <property type="entry name" value="Cna protein B-type domain"/>
    <property type="match status" value="1"/>
</dbReference>
<feature type="compositionally biased region" description="Low complexity" evidence="1">
    <location>
        <begin position="549"/>
        <end position="563"/>
    </location>
</feature>
<dbReference type="NCBIfam" id="NF045517">
    <property type="entry name" value="halo_surf_dom"/>
    <property type="match status" value="1"/>
</dbReference>
<name>A0A4D6H7V0_9EURY</name>
<dbReference type="Pfam" id="PF07705">
    <property type="entry name" value="CARDB"/>
    <property type="match status" value="1"/>
</dbReference>
<dbReference type="InterPro" id="IPR055706">
    <property type="entry name" value="Slg1/2_DUF7282"/>
</dbReference>
<dbReference type="PROSITE" id="PS51318">
    <property type="entry name" value="TAT"/>
    <property type="match status" value="1"/>
</dbReference>
<feature type="domain" description="Protein kinase" evidence="2">
    <location>
        <begin position="712"/>
        <end position="965"/>
    </location>
</feature>
<dbReference type="SUPFAM" id="SSF56112">
    <property type="entry name" value="Protein kinase-like (PK-like)"/>
    <property type="match status" value="1"/>
</dbReference>
<keyword evidence="4" id="KW-1185">Reference proteome</keyword>
<evidence type="ECO:0000256" key="1">
    <source>
        <dbReference type="SAM" id="MobiDB-lite"/>
    </source>
</evidence>
<feature type="compositionally biased region" description="Low complexity" evidence="1">
    <location>
        <begin position="637"/>
        <end position="649"/>
    </location>
</feature>
<dbReference type="PROSITE" id="PS50011">
    <property type="entry name" value="PROTEIN_KINASE_DOM"/>
    <property type="match status" value="1"/>
</dbReference>
<dbReference type="OrthoDB" id="239724at2157"/>
<dbReference type="Pfam" id="PF00069">
    <property type="entry name" value="Pkinase"/>
    <property type="match status" value="1"/>
</dbReference>
<dbReference type="STRING" id="1457250.GCA_000755225_02692"/>
<dbReference type="GeneID" id="39846598"/>
<dbReference type="KEGG" id="hsn:DV733_01980"/>
<dbReference type="Gene3D" id="2.60.40.10">
    <property type="entry name" value="Immunoglobulins"/>
    <property type="match status" value="2"/>
</dbReference>
<dbReference type="InterPro" id="IPR013783">
    <property type="entry name" value="Ig-like_fold"/>
</dbReference>
<dbReference type="GO" id="GO:0004672">
    <property type="term" value="F:protein kinase activity"/>
    <property type="evidence" value="ECO:0007669"/>
    <property type="project" value="InterPro"/>
</dbReference>
<dbReference type="Pfam" id="PF23951">
    <property type="entry name" value="DUF7282"/>
    <property type="match status" value="1"/>
</dbReference>
<dbReference type="Gene3D" id="3.30.200.20">
    <property type="entry name" value="Phosphorylase Kinase, domain 1"/>
    <property type="match status" value="1"/>
</dbReference>
<feature type="region of interest" description="Disordered" evidence="1">
    <location>
        <begin position="617"/>
        <end position="708"/>
    </location>
</feature>
<dbReference type="InterPro" id="IPR011635">
    <property type="entry name" value="CARDB"/>
</dbReference>
<gene>
    <name evidence="3" type="ORF">DV733_01980</name>
</gene>
<dbReference type="AlphaFoldDB" id="A0A4D6H7V0"/>
<evidence type="ECO:0000313" key="4">
    <source>
        <dbReference type="Proteomes" id="UP000296706"/>
    </source>
</evidence>
<dbReference type="InterPro" id="IPR000719">
    <property type="entry name" value="Prot_kinase_dom"/>
</dbReference>
<dbReference type="Proteomes" id="UP000296706">
    <property type="component" value="Chromosome"/>
</dbReference>
<reference evidence="3 4" key="1">
    <citation type="journal article" date="2019" name="Nat. Commun.">
        <title>A new type of DNA phosphorothioation-based antiviral system in archaea.</title>
        <authorList>
            <person name="Xiong L."/>
            <person name="Liu S."/>
            <person name="Chen S."/>
            <person name="Xiao Y."/>
            <person name="Zhu B."/>
            <person name="Gao Y."/>
            <person name="Zhang Y."/>
            <person name="Chen B."/>
            <person name="Luo J."/>
            <person name="Deng Z."/>
            <person name="Chen X."/>
            <person name="Wang L."/>
            <person name="Chen S."/>
        </authorList>
    </citation>
    <scope>NUCLEOTIDE SEQUENCE [LARGE SCALE GENOMIC DNA]</scope>
    <source>
        <strain evidence="3 4">CBA1105</strain>
    </source>
</reference>
<feature type="compositionally biased region" description="Polar residues" evidence="1">
    <location>
        <begin position="666"/>
        <end position="683"/>
    </location>
</feature>
<accession>A0A4D6H7V0</accession>
<sequence>MDRQWRRRDVLGSIGSATVGVAVAGTPASADSLSNHRNVEVYDENGTKLPVAGDTGNPILANDVTQTIRIEAFPPDPDDEPLSQQEFQINADEDPVSETTIDTYSVLQEASRLVTDNENYLNIPYREGQIGYLTVTPIGTGEEVIVLRDSGGNRVQNHAGEDIVFDVLRSNLEVALDLGRDSVTPGESLTATVTVVATGEPLLRADIALIDSNGNWIDSALTDESGRATIEIPESARLGEYSLETRPAGYQPTAVSFQVRSPPEFDENLTLYPQSDQAISGTSSAEQGTTYTIEVAGPGFIEDAETEVQADGTFSAAFDLRSLSAGDEVTARIDGLDEVIYTLESPPAATVTMNPQISQNGDIVTVSEAFLPEGGYVVMHDANSGDVIGHTAYFEPGTYGDVDVLLDERLPGGENDVMAMPHLDSDGDEVYDFPDSDGPYVADGEPVTDTAVVSVSRTPASFEVTSFDAPDTVTWGDYVTVTARIENTGNVEATQPVECRIDSGVVTTRTVTLGGGASQAVEFTFQAVDAGRFTLGVYTDDDSQTGQLTVETPQTTTTTTTDTPVRDPPTTPAAPSGSQFSDNGSPEDESGLPWLPLGAGVAVSVAGLVGWLSFTNTDDRPTGNAGEAPPQNGGGSSPSDGGDASPSDPESAPQSTADRPGPDAGQSPTNTSDRGPTEQASNDTRQRGAAVDSEGTRSAEPESPLATGVRDLSNVNRLGRRGPLDVYTAVHADVADPVRVLTVADGVDVDDDLEAGFRDAVHGWRNLSSHPNVVTLQDWGTDPVPWVATEMVADATPFGAYEADPDVLLDVLSDVVEPVNTASLYSATHGNLTDETVLIADTEQGPTGLVDDWGVNRVVERAQDETWLTPYTAPEQLEAGTGGRSTEVFALGALAYEALAGEPPFPETDDETRYLDAVRRGPTPPSERDGSDPALDGPILRALAADPEQRHSSVTAFDAALRNER</sequence>
<dbReference type="InterPro" id="IPR011009">
    <property type="entry name" value="Kinase-like_dom_sf"/>
</dbReference>
<feature type="region of interest" description="Disordered" evidence="1">
    <location>
        <begin position="538"/>
        <end position="593"/>
    </location>
</feature>
<dbReference type="RefSeq" id="WP_049993508.1">
    <property type="nucleotide sequence ID" value="NZ_CP031310.1"/>
</dbReference>
<evidence type="ECO:0000313" key="3">
    <source>
        <dbReference type="EMBL" id="QCC50064.1"/>
    </source>
</evidence>
<organism evidence="3 4">
    <name type="scientific">Halapricum salinum</name>
    <dbReference type="NCBI Taxonomy" id="1457250"/>
    <lineage>
        <taxon>Archaea</taxon>
        <taxon>Methanobacteriati</taxon>
        <taxon>Methanobacteriota</taxon>
        <taxon>Stenosarchaea group</taxon>
        <taxon>Halobacteria</taxon>
        <taxon>Halobacteriales</taxon>
        <taxon>Haloarculaceae</taxon>
        <taxon>Halapricum</taxon>
    </lineage>
</organism>
<evidence type="ECO:0000259" key="2">
    <source>
        <dbReference type="PROSITE" id="PS50011"/>
    </source>
</evidence>
<dbReference type="Gene3D" id="1.10.510.10">
    <property type="entry name" value="Transferase(Phosphotransferase) domain 1"/>
    <property type="match status" value="1"/>
</dbReference>
<dbReference type="EMBL" id="CP031310">
    <property type="protein sequence ID" value="QCC50064.1"/>
    <property type="molecule type" value="Genomic_DNA"/>
</dbReference>
<dbReference type="SMART" id="SM00220">
    <property type="entry name" value="S_TKc"/>
    <property type="match status" value="1"/>
</dbReference>
<proteinExistence type="predicted"/>
<dbReference type="GO" id="GO:0005524">
    <property type="term" value="F:ATP binding"/>
    <property type="evidence" value="ECO:0007669"/>
    <property type="project" value="InterPro"/>
</dbReference>
<dbReference type="InterPro" id="IPR006311">
    <property type="entry name" value="TAT_signal"/>
</dbReference>